<keyword evidence="3" id="KW-1185">Reference proteome</keyword>
<evidence type="ECO:0000313" key="2">
    <source>
        <dbReference type="EMBL" id="KAJ3563019.1"/>
    </source>
</evidence>
<proteinExistence type="predicted"/>
<sequence length="166" mass="17822">MSTISIVCLNVASLPTTDWIHLPAEPAAAEVCDEERISSIAAPEEAEAYWTRGQGSGPLSSSGQPQLLLSSVLLSWPEPQWLNRPLTPFNESSGVLSANTPRPACIVSAESGFTGSQRCSSLDSRASPQKYPEAERVGQKKQQPVSPAWSDQPSLQTPPRPPPSSW</sequence>
<feature type="compositionally biased region" description="Polar residues" evidence="1">
    <location>
        <begin position="140"/>
        <end position="152"/>
    </location>
</feature>
<feature type="compositionally biased region" description="Polar residues" evidence="1">
    <location>
        <begin position="113"/>
        <end position="127"/>
    </location>
</feature>
<evidence type="ECO:0000256" key="1">
    <source>
        <dbReference type="SAM" id="MobiDB-lite"/>
    </source>
</evidence>
<protein>
    <submittedName>
        <fullName evidence="2">Uncharacterized protein</fullName>
    </submittedName>
</protein>
<organism evidence="2 3">
    <name type="scientific">Leucocoprinus birnbaumii</name>
    <dbReference type="NCBI Taxonomy" id="56174"/>
    <lineage>
        <taxon>Eukaryota</taxon>
        <taxon>Fungi</taxon>
        <taxon>Dikarya</taxon>
        <taxon>Basidiomycota</taxon>
        <taxon>Agaricomycotina</taxon>
        <taxon>Agaricomycetes</taxon>
        <taxon>Agaricomycetidae</taxon>
        <taxon>Agaricales</taxon>
        <taxon>Agaricineae</taxon>
        <taxon>Agaricaceae</taxon>
        <taxon>Leucocoprinus</taxon>
    </lineage>
</organism>
<gene>
    <name evidence="2" type="ORF">NP233_g9210</name>
</gene>
<comment type="caution">
    <text evidence="2">The sequence shown here is derived from an EMBL/GenBank/DDBJ whole genome shotgun (WGS) entry which is preliminary data.</text>
</comment>
<name>A0AAD5VL18_9AGAR</name>
<dbReference type="Proteomes" id="UP001213000">
    <property type="component" value="Unassembled WGS sequence"/>
</dbReference>
<accession>A0AAD5VL18</accession>
<evidence type="ECO:0000313" key="3">
    <source>
        <dbReference type="Proteomes" id="UP001213000"/>
    </source>
</evidence>
<dbReference type="AlphaFoldDB" id="A0AAD5VL18"/>
<feature type="compositionally biased region" description="Pro residues" evidence="1">
    <location>
        <begin position="156"/>
        <end position="166"/>
    </location>
</feature>
<dbReference type="EMBL" id="JANIEX010000805">
    <property type="protein sequence ID" value="KAJ3563019.1"/>
    <property type="molecule type" value="Genomic_DNA"/>
</dbReference>
<feature type="region of interest" description="Disordered" evidence="1">
    <location>
        <begin position="113"/>
        <end position="166"/>
    </location>
</feature>
<reference evidence="2" key="1">
    <citation type="submission" date="2022-07" db="EMBL/GenBank/DDBJ databases">
        <title>Genome Sequence of Leucocoprinus birnbaumii.</title>
        <authorList>
            <person name="Buettner E."/>
        </authorList>
    </citation>
    <scope>NUCLEOTIDE SEQUENCE</scope>
    <source>
        <strain evidence="2">VT141</strain>
    </source>
</reference>